<dbReference type="InterPro" id="IPR016040">
    <property type="entry name" value="NAD(P)-bd_dom"/>
</dbReference>
<dbReference type="EMBL" id="BAAAMU010000017">
    <property type="protein sequence ID" value="GAA1630729.1"/>
    <property type="molecule type" value="Genomic_DNA"/>
</dbReference>
<reference evidence="3 4" key="1">
    <citation type="journal article" date="2019" name="Int. J. Syst. Evol. Microbiol.">
        <title>The Global Catalogue of Microorganisms (GCM) 10K type strain sequencing project: providing services to taxonomists for standard genome sequencing and annotation.</title>
        <authorList>
            <consortium name="The Broad Institute Genomics Platform"/>
            <consortium name="The Broad Institute Genome Sequencing Center for Infectious Disease"/>
            <person name="Wu L."/>
            <person name="Ma J."/>
        </authorList>
    </citation>
    <scope>NUCLEOTIDE SEQUENCE [LARGE SCALE GENOMIC DNA]</scope>
    <source>
        <strain evidence="3 4">JCM 13929</strain>
    </source>
</reference>
<dbReference type="PANTHER" id="PTHR42748:SF3">
    <property type="entry name" value="BLL4366 PROTEIN"/>
    <property type="match status" value="1"/>
</dbReference>
<keyword evidence="1" id="KW-0521">NADP</keyword>
<dbReference type="InterPro" id="IPR036291">
    <property type="entry name" value="NAD(P)-bd_dom_sf"/>
</dbReference>
<evidence type="ECO:0000313" key="3">
    <source>
        <dbReference type="EMBL" id="GAA1630729.1"/>
    </source>
</evidence>
<protein>
    <submittedName>
        <fullName evidence="3">NAD(P)H-binding protein</fullName>
    </submittedName>
</protein>
<gene>
    <name evidence="3" type="ORF">GCM10009733_029370</name>
</gene>
<dbReference type="Pfam" id="PF13460">
    <property type="entry name" value="NAD_binding_10"/>
    <property type="match status" value="1"/>
</dbReference>
<accession>A0ABN2F4U4</accession>
<organism evidence="3 4">
    <name type="scientific">Nonomuraea maheshkhaliensis</name>
    <dbReference type="NCBI Taxonomy" id="419590"/>
    <lineage>
        <taxon>Bacteria</taxon>
        <taxon>Bacillati</taxon>
        <taxon>Actinomycetota</taxon>
        <taxon>Actinomycetes</taxon>
        <taxon>Streptosporangiales</taxon>
        <taxon>Streptosporangiaceae</taxon>
        <taxon>Nonomuraea</taxon>
    </lineage>
</organism>
<sequence length="257" mass="27030">MEGEIIMRIAVAGATGNIGALTVAALGRAGHETVAISRSLGVDLLSGEGLDDVLAGADAVVDVINGPPAGREKTVAYFGTTTRNLLAAEQRAGVRHHVLLSIAGLHRIEGNAHYAGKREQERLVTADPVPWTIVPATQFHDFAAMVASWTERDGVAEIAPLLVRPIAPADVAGVLAELAEGAPRGRYADVAGPEQQDLVDMARRTHQAQGRKVKLVPTWSGPFDPSMAGDVLLPGEGARITPTTFEEWLTALRPGGH</sequence>
<dbReference type="Proteomes" id="UP001500064">
    <property type="component" value="Unassembled WGS sequence"/>
</dbReference>
<comment type="caution">
    <text evidence="3">The sequence shown here is derived from an EMBL/GenBank/DDBJ whole genome shotgun (WGS) entry which is preliminary data.</text>
</comment>
<evidence type="ECO:0000256" key="1">
    <source>
        <dbReference type="ARBA" id="ARBA00022857"/>
    </source>
</evidence>
<dbReference type="InterPro" id="IPR051164">
    <property type="entry name" value="NmrA-like_oxidored"/>
</dbReference>
<name>A0ABN2F4U4_9ACTN</name>
<evidence type="ECO:0000259" key="2">
    <source>
        <dbReference type="Pfam" id="PF13460"/>
    </source>
</evidence>
<evidence type="ECO:0000313" key="4">
    <source>
        <dbReference type="Proteomes" id="UP001500064"/>
    </source>
</evidence>
<feature type="domain" description="NAD(P)-binding" evidence="2">
    <location>
        <begin position="13"/>
        <end position="179"/>
    </location>
</feature>
<keyword evidence="4" id="KW-1185">Reference proteome</keyword>
<proteinExistence type="predicted"/>
<dbReference type="Gene3D" id="3.40.50.720">
    <property type="entry name" value="NAD(P)-binding Rossmann-like Domain"/>
    <property type="match status" value="1"/>
</dbReference>
<dbReference type="PANTHER" id="PTHR42748">
    <property type="entry name" value="NITROGEN METABOLITE REPRESSION PROTEIN NMRA FAMILY MEMBER"/>
    <property type="match status" value="1"/>
</dbReference>
<dbReference type="SUPFAM" id="SSF51735">
    <property type="entry name" value="NAD(P)-binding Rossmann-fold domains"/>
    <property type="match status" value="1"/>
</dbReference>